<protein>
    <submittedName>
        <fullName evidence="2">PemK-like, MazF-like toxin of type II toxin-antitoxin system</fullName>
    </submittedName>
</protein>
<organism evidence="2">
    <name type="scientific">Candidatus Kentrum sp. TUN</name>
    <dbReference type="NCBI Taxonomy" id="2126343"/>
    <lineage>
        <taxon>Bacteria</taxon>
        <taxon>Pseudomonadati</taxon>
        <taxon>Pseudomonadota</taxon>
        <taxon>Gammaproteobacteria</taxon>
        <taxon>Candidatus Kentrum</taxon>
    </lineage>
</organism>
<dbReference type="Pfam" id="PF02452">
    <property type="entry name" value="PemK_toxin"/>
    <property type="match status" value="1"/>
</dbReference>
<proteinExistence type="predicted"/>
<dbReference type="InterPro" id="IPR003477">
    <property type="entry name" value="PemK-like"/>
</dbReference>
<dbReference type="Gene3D" id="2.30.30.110">
    <property type="match status" value="1"/>
</dbReference>
<sequence>MHQPSDVVLLPFPFSDLSASKKRPVLIMQTTNSHGDFLAVQITSQPGYEGALILEQDDFCLGVLPKKSFVRPEKLVTLNSSLVIRRTGKLTDEAFTRIREGVCVYCWVSKKQWIIWCPSCGFRRFGRRGSGRLRTSMTYWMMFLILGEEHRKNLAWNGVEETL</sequence>
<name>A0A451ACB5_9GAMM</name>
<evidence type="ECO:0000313" key="2">
    <source>
        <dbReference type="EMBL" id="VFK63680.1"/>
    </source>
</evidence>
<dbReference type="InterPro" id="IPR011067">
    <property type="entry name" value="Plasmid_toxin/cell-grow_inhib"/>
</dbReference>
<dbReference type="GO" id="GO:0003677">
    <property type="term" value="F:DNA binding"/>
    <property type="evidence" value="ECO:0007669"/>
    <property type="project" value="InterPro"/>
</dbReference>
<dbReference type="EMBL" id="CAADFX010000222">
    <property type="protein sequence ID" value="VFK63680.1"/>
    <property type="molecule type" value="Genomic_DNA"/>
</dbReference>
<evidence type="ECO:0000313" key="3">
    <source>
        <dbReference type="EMBL" id="VFK70085.1"/>
    </source>
</evidence>
<dbReference type="EMBL" id="CAADFY010000230">
    <property type="protein sequence ID" value="VFK60797.1"/>
    <property type="molecule type" value="Genomic_DNA"/>
</dbReference>
<dbReference type="AlphaFoldDB" id="A0A451ACB5"/>
<reference evidence="2" key="1">
    <citation type="submission" date="2019-02" db="EMBL/GenBank/DDBJ databases">
        <authorList>
            <person name="Gruber-Vodicka R. H."/>
            <person name="Seah K. B. B."/>
        </authorList>
    </citation>
    <scope>NUCLEOTIDE SEQUENCE</scope>
    <source>
        <strain evidence="2">BECK_BY1</strain>
        <strain evidence="3">BECK_BY2</strain>
        <strain evidence="1">BECK_BY3</strain>
    </source>
</reference>
<dbReference type="SUPFAM" id="SSF50118">
    <property type="entry name" value="Cell growth inhibitor/plasmid maintenance toxic component"/>
    <property type="match status" value="1"/>
</dbReference>
<accession>A0A451ACB5</accession>
<gene>
    <name evidence="2" type="ORF">BECKTUN1418D_GA0071000_12224</name>
    <name evidence="3" type="ORF">BECKTUN1418E_GA0071001_12335</name>
    <name evidence="1" type="ORF">BECKTUN1418F_GA0071002_12304</name>
</gene>
<evidence type="ECO:0000313" key="1">
    <source>
        <dbReference type="EMBL" id="VFK60797.1"/>
    </source>
</evidence>
<dbReference type="EMBL" id="CAADFV010000233">
    <property type="protein sequence ID" value="VFK70085.1"/>
    <property type="molecule type" value="Genomic_DNA"/>
</dbReference>